<feature type="transmembrane region" description="Helical" evidence="2">
    <location>
        <begin position="53"/>
        <end position="75"/>
    </location>
</feature>
<dbReference type="InterPro" id="IPR011010">
    <property type="entry name" value="DNA_brk_join_enz"/>
</dbReference>
<name>A0ABT2UFU8_9BACL</name>
<dbReference type="InterPro" id="IPR002104">
    <property type="entry name" value="Integrase_catalytic"/>
</dbReference>
<feature type="domain" description="Tyr recombinase" evidence="3">
    <location>
        <begin position="1"/>
        <end position="48"/>
    </location>
</feature>
<keyword evidence="2" id="KW-0472">Membrane</keyword>
<evidence type="ECO:0000256" key="2">
    <source>
        <dbReference type="SAM" id="Phobius"/>
    </source>
</evidence>
<evidence type="ECO:0000256" key="1">
    <source>
        <dbReference type="ARBA" id="ARBA00023172"/>
    </source>
</evidence>
<dbReference type="InterPro" id="IPR013762">
    <property type="entry name" value="Integrase-like_cat_sf"/>
</dbReference>
<evidence type="ECO:0000313" key="4">
    <source>
        <dbReference type="EMBL" id="MCU6793499.1"/>
    </source>
</evidence>
<feature type="non-terminal residue" evidence="4">
    <location>
        <position position="1"/>
    </location>
</feature>
<dbReference type="SUPFAM" id="SSF56349">
    <property type="entry name" value="DNA breaking-rejoining enzymes"/>
    <property type="match status" value="1"/>
</dbReference>
<organism evidence="4 5">
    <name type="scientific">Paenibacillus baimaensis</name>
    <dbReference type="NCBI Taxonomy" id="2982185"/>
    <lineage>
        <taxon>Bacteria</taxon>
        <taxon>Bacillati</taxon>
        <taxon>Bacillota</taxon>
        <taxon>Bacilli</taxon>
        <taxon>Bacillales</taxon>
        <taxon>Paenibacillaceae</taxon>
        <taxon>Paenibacillus</taxon>
    </lineage>
</organism>
<dbReference type="RefSeq" id="WP_262684769.1">
    <property type="nucleotide sequence ID" value="NZ_JAOQIO010000053.1"/>
</dbReference>
<protein>
    <submittedName>
        <fullName evidence="4">Tyrosine-type recombinase/integrase</fullName>
    </submittedName>
</protein>
<keyword evidence="5" id="KW-1185">Reference proteome</keyword>
<dbReference type="EMBL" id="JAOQIO010000053">
    <property type="protein sequence ID" value="MCU6793499.1"/>
    <property type="molecule type" value="Genomic_DNA"/>
</dbReference>
<reference evidence="4 5" key="1">
    <citation type="submission" date="2022-09" db="EMBL/GenBank/DDBJ databases">
        <authorList>
            <person name="Han X.L."/>
            <person name="Wang Q."/>
            <person name="Lu T."/>
        </authorList>
    </citation>
    <scope>NUCLEOTIDE SEQUENCE [LARGE SCALE GENOMIC DNA]</scope>
    <source>
        <strain evidence="4 5">WQ 127069</strain>
    </source>
</reference>
<dbReference type="Pfam" id="PF00589">
    <property type="entry name" value="Phage_integrase"/>
    <property type="match status" value="1"/>
</dbReference>
<gene>
    <name evidence="4" type="ORF">OB236_15445</name>
</gene>
<evidence type="ECO:0000313" key="5">
    <source>
        <dbReference type="Proteomes" id="UP001652445"/>
    </source>
</evidence>
<dbReference type="Proteomes" id="UP001652445">
    <property type="component" value="Unassembled WGS sequence"/>
</dbReference>
<comment type="caution">
    <text evidence="4">The sequence shown here is derived from an EMBL/GenBank/DDBJ whole genome shotgun (WGS) entry which is preliminary data.</text>
</comment>
<evidence type="ECO:0000259" key="3">
    <source>
        <dbReference type="PROSITE" id="PS51898"/>
    </source>
</evidence>
<accession>A0ABT2UFU8</accession>
<dbReference type="Gene3D" id="1.10.443.10">
    <property type="entry name" value="Intergrase catalytic core"/>
    <property type="match status" value="1"/>
</dbReference>
<sequence length="80" mass="8929">FRHTYACQLLDNGAPLEFIQGMLGHEKASTTQIYAQLRGERRGFKNFLSSGRFVQPTTHIVVILLLIFLTGGALYESDNG</sequence>
<dbReference type="PROSITE" id="PS51898">
    <property type="entry name" value="TYR_RECOMBINASE"/>
    <property type="match status" value="1"/>
</dbReference>
<keyword evidence="1" id="KW-0233">DNA recombination</keyword>
<keyword evidence="2" id="KW-1133">Transmembrane helix</keyword>
<keyword evidence="2" id="KW-0812">Transmembrane</keyword>
<proteinExistence type="predicted"/>